<dbReference type="SMART" id="SM00530">
    <property type="entry name" value="HTH_XRE"/>
    <property type="match status" value="1"/>
</dbReference>
<feature type="domain" description="HTH cro/C1-type" evidence="2">
    <location>
        <begin position="1"/>
        <end position="46"/>
    </location>
</feature>
<proteinExistence type="predicted"/>
<evidence type="ECO:0000313" key="4">
    <source>
        <dbReference type="Proteomes" id="UP000012589"/>
    </source>
</evidence>
<dbReference type="eggNOG" id="COG1476">
    <property type="taxonomic scope" value="Bacteria"/>
</dbReference>
<comment type="caution">
    <text evidence="3">The sequence shown here is derived from an EMBL/GenBank/DDBJ whole genome shotgun (WGS) entry which is preliminary data.</text>
</comment>
<dbReference type="EMBL" id="AQFT01000179">
    <property type="protein sequence ID" value="EMZ19005.1"/>
    <property type="molecule type" value="Genomic_DNA"/>
</dbReference>
<keyword evidence="4" id="KW-1185">Reference proteome</keyword>
<dbReference type="InterPro" id="IPR001387">
    <property type="entry name" value="Cro/C1-type_HTH"/>
</dbReference>
<evidence type="ECO:0000256" key="1">
    <source>
        <dbReference type="ARBA" id="ARBA00023125"/>
    </source>
</evidence>
<dbReference type="SUPFAM" id="SSF47413">
    <property type="entry name" value="lambda repressor-like DNA-binding domains"/>
    <property type="match status" value="1"/>
</dbReference>
<keyword evidence="1" id="KW-0238">DNA-binding</keyword>
<gene>
    <name evidence="3" type="ORF">C823_05711</name>
</gene>
<sequence length="55" mass="6196">MTQTELADRLYITEKAVSKWECGNGFPDLDNIGKLAAFFDISIDELLQAKCWTAN</sequence>
<dbReference type="PROSITE" id="PS50943">
    <property type="entry name" value="HTH_CROC1"/>
    <property type="match status" value="1"/>
</dbReference>
<accession>N1ZYY9</accession>
<dbReference type="Pfam" id="PF01381">
    <property type="entry name" value="HTH_3"/>
    <property type="match status" value="1"/>
</dbReference>
<dbReference type="AlphaFoldDB" id="N1ZYY9"/>
<dbReference type="PANTHER" id="PTHR46558:SF4">
    <property type="entry name" value="DNA-BIDING PHAGE PROTEIN"/>
    <property type="match status" value="1"/>
</dbReference>
<dbReference type="GO" id="GO:0003677">
    <property type="term" value="F:DNA binding"/>
    <property type="evidence" value="ECO:0007669"/>
    <property type="project" value="UniProtKB-KW"/>
</dbReference>
<dbReference type="InterPro" id="IPR010982">
    <property type="entry name" value="Lambda_DNA-bd_dom_sf"/>
</dbReference>
<dbReference type="PANTHER" id="PTHR46558">
    <property type="entry name" value="TRACRIPTIONAL REGULATORY PROTEIN-RELATED-RELATED"/>
    <property type="match status" value="1"/>
</dbReference>
<dbReference type="STRING" id="1235802.C823_05711"/>
<dbReference type="Gene3D" id="1.10.260.40">
    <property type="entry name" value="lambda repressor-like DNA-binding domains"/>
    <property type="match status" value="1"/>
</dbReference>
<evidence type="ECO:0000259" key="2">
    <source>
        <dbReference type="PROSITE" id="PS50943"/>
    </source>
</evidence>
<evidence type="ECO:0000313" key="3">
    <source>
        <dbReference type="EMBL" id="EMZ19005.1"/>
    </source>
</evidence>
<dbReference type="CDD" id="cd00093">
    <property type="entry name" value="HTH_XRE"/>
    <property type="match status" value="1"/>
</dbReference>
<dbReference type="PATRIC" id="fig|1235802.3.peg.6033"/>
<name>N1ZYY9_9FIRM</name>
<dbReference type="OrthoDB" id="9813152at2"/>
<organism evidence="3 4">
    <name type="scientific">Eubacterium plexicaudatum ASF492</name>
    <dbReference type="NCBI Taxonomy" id="1235802"/>
    <lineage>
        <taxon>Bacteria</taxon>
        <taxon>Bacillati</taxon>
        <taxon>Bacillota</taxon>
        <taxon>Clostridia</taxon>
        <taxon>Eubacteriales</taxon>
        <taxon>Eubacteriaceae</taxon>
        <taxon>Eubacterium</taxon>
    </lineage>
</organism>
<reference evidence="3 4" key="1">
    <citation type="journal article" date="2014" name="Genome Announc.">
        <title>Draft genome sequences of the altered schaedler flora, a defined bacterial community from gnotobiotic mice.</title>
        <authorList>
            <person name="Wannemuehler M.J."/>
            <person name="Overstreet A.M."/>
            <person name="Ward D.V."/>
            <person name="Phillips G.J."/>
        </authorList>
    </citation>
    <scope>NUCLEOTIDE SEQUENCE [LARGE SCALE GENOMIC DNA]</scope>
    <source>
        <strain evidence="3 4">ASF492</strain>
    </source>
</reference>
<protein>
    <recommendedName>
        <fullName evidence="2">HTH cro/C1-type domain-containing protein</fullName>
    </recommendedName>
</protein>
<dbReference type="Proteomes" id="UP000012589">
    <property type="component" value="Unassembled WGS sequence"/>
</dbReference>
<dbReference type="HOGENOM" id="CLU_3173782_0_0_9"/>